<evidence type="ECO:0000313" key="8">
    <source>
        <dbReference type="Proteomes" id="UP000217507"/>
    </source>
</evidence>
<dbReference type="GO" id="GO:0003852">
    <property type="term" value="F:2-isopropylmalate synthase activity"/>
    <property type="evidence" value="ECO:0007669"/>
    <property type="project" value="TreeGrafter"/>
</dbReference>
<keyword evidence="5" id="KW-0100">Branched-chain amino acid biosynthesis</keyword>
<dbReference type="GO" id="GO:0005829">
    <property type="term" value="C:cytosol"/>
    <property type="evidence" value="ECO:0007669"/>
    <property type="project" value="TreeGrafter"/>
</dbReference>
<dbReference type="Proteomes" id="UP000217507">
    <property type="component" value="Plasmid Plasmid3 dna"/>
</dbReference>
<protein>
    <submittedName>
        <fullName evidence="7">2-isopropylmalate synthase</fullName>
    </submittedName>
</protein>
<accession>A0A1Z4KWG2</accession>
<name>A0A1Z4KWG2_ANAVA</name>
<dbReference type="InterPro" id="IPR013785">
    <property type="entry name" value="Aldolase_TIM"/>
</dbReference>
<sequence>MMSNISQGEKVKIFDTTLRDGELALKHKLTAKQKVNLAIILDKMGVDVIEIGYPGVYSKDADEILLVSQKVKNATICGLSSSKQEEILAVAKALRQAMKGRINIFTPVRLTANTMASQVIDLIRDSVSLARNYCSDVQWSAFDATRSDSDFLCKAVETAINSGARTISIPDSLGVASPTQFFQLVKTIIERVPNVDSASISIHCHNDNGFAVDNSVIAVEAGAKQIECSINGLGVRAGNADLAKIVQAIASSTNYYTEVDQSWLRQASELVNQFMVVEK</sequence>
<keyword evidence="4" id="KW-0464">Manganese</keyword>
<evidence type="ECO:0000256" key="2">
    <source>
        <dbReference type="ARBA" id="ARBA00022430"/>
    </source>
</evidence>
<dbReference type="AlphaFoldDB" id="A0A1Z4KWG2"/>
<evidence type="ECO:0000256" key="3">
    <source>
        <dbReference type="ARBA" id="ARBA00022679"/>
    </source>
</evidence>
<dbReference type="Pfam" id="PF00682">
    <property type="entry name" value="HMGL-like"/>
    <property type="match status" value="1"/>
</dbReference>
<dbReference type="PANTHER" id="PTHR10277">
    <property type="entry name" value="HOMOCITRATE SYNTHASE-RELATED"/>
    <property type="match status" value="1"/>
</dbReference>
<evidence type="ECO:0000256" key="4">
    <source>
        <dbReference type="ARBA" id="ARBA00023211"/>
    </source>
</evidence>
<keyword evidence="2" id="KW-0028">Amino-acid biosynthesis</keyword>
<dbReference type="PROSITE" id="PS50991">
    <property type="entry name" value="PYR_CT"/>
    <property type="match status" value="1"/>
</dbReference>
<keyword evidence="7" id="KW-0614">Plasmid</keyword>
<organism evidence="7 8">
    <name type="scientific">Trichormus variabilis NIES-23</name>
    <dbReference type="NCBI Taxonomy" id="1973479"/>
    <lineage>
        <taxon>Bacteria</taxon>
        <taxon>Bacillati</taxon>
        <taxon>Cyanobacteriota</taxon>
        <taxon>Cyanophyceae</taxon>
        <taxon>Nostocales</taxon>
        <taxon>Nostocaceae</taxon>
        <taxon>Trichormus</taxon>
    </lineage>
</organism>
<dbReference type="PANTHER" id="PTHR10277:SF9">
    <property type="entry name" value="2-ISOPROPYLMALATE SYNTHASE 1, CHLOROPLASTIC-RELATED"/>
    <property type="match status" value="1"/>
</dbReference>
<comment type="similarity">
    <text evidence="1">Belongs to the alpha-IPM synthase/homocitrate synthase family. LeuA type 1 subfamily.</text>
</comment>
<evidence type="ECO:0000259" key="6">
    <source>
        <dbReference type="PROSITE" id="PS50991"/>
    </source>
</evidence>
<dbReference type="GO" id="GO:0009098">
    <property type="term" value="P:L-leucine biosynthetic process"/>
    <property type="evidence" value="ECO:0007669"/>
    <property type="project" value="UniProtKB-KW"/>
</dbReference>
<dbReference type="EMBL" id="AP018219">
    <property type="protein sequence ID" value="BAY73294.1"/>
    <property type="molecule type" value="Genomic_DNA"/>
</dbReference>
<geneLocation type="plasmid" evidence="7">
    <name>plasmid3</name>
</geneLocation>
<evidence type="ECO:0000313" key="7">
    <source>
        <dbReference type="EMBL" id="BAY73294.1"/>
    </source>
</evidence>
<evidence type="ECO:0000256" key="5">
    <source>
        <dbReference type="ARBA" id="ARBA00023304"/>
    </source>
</evidence>
<dbReference type="FunFam" id="3.20.20.70:FF:000010">
    <property type="entry name" value="2-isopropylmalate synthase"/>
    <property type="match status" value="1"/>
</dbReference>
<evidence type="ECO:0000256" key="1">
    <source>
        <dbReference type="ARBA" id="ARBA00009396"/>
    </source>
</evidence>
<dbReference type="SUPFAM" id="SSF51569">
    <property type="entry name" value="Aldolase"/>
    <property type="match status" value="1"/>
</dbReference>
<dbReference type="InterPro" id="IPR050073">
    <property type="entry name" value="2-IPM_HCS-like"/>
</dbReference>
<gene>
    <name evidence="7" type="primary">leuI</name>
    <name evidence="7" type="ORF">NIES23_61220</name>
</gene>
<dbReference type="InterPro" id="IPR000891">
    <property type="entry name" value="PYR_CT"/>
</dbReference>
<feature type="domain" description="Pyruvate carboxyltransferase" evidence="6">
    <location>
        <begin position="11"/>
        <end position="265"/>
    </location>
</feature>
<keyword evidence="3" id="KW-0808">Transferase</keyword>
<dbReference type="Gene3D" id="3.20.20.70">
    <property type="entry name" value="Aldolase class I"/>
    <property type="match status" value="1"/>
</dbReference>
<proteinExistence type="inferred from homology"/>
<reference evidence="7 8" key="1">
    <citation type="submission" date="2017-06" db="EMBL/GenBank/DDBJ databases">
        <title>Genome sequencing of cyanobaciteial culture collection at National Institute for Environmental Studies (NIES).</title>
        <authorList>
            <person name="Hirose Y."/>
            <person name="Shimura Y."/>
            <person name="Fujisawa T."/>
            <person name="Nakamura Y."/>
            <person name="Kawachi M."/>
        </authorList>
    </citation>
    <scope>NUCLEOTIDE SEQUENCE [LARGE SCALE GENOMIC DNA]</scope>
    <source>
        <strain evidence="7 8">NIES-23</strain>
        <plasmid evidence="8">Plasmid Plasmid3 dna</plasmid>
    </source>
</reference>
<keyword evidence="2" id="KW-0432">Leucine biosynthesis</keyword>